<evidence type="ECO:0000313" key="4">
    <source>
        <dbReference type="Proteomes" id="UP000295620"/>
    </source>
</evidence>
<proteinExistence type="predicted"/>
<evidence type="ECO:0000259" key="2">
    <source>
        <dbReference type="Pfam" id="PF05227"/>
    </source>
</evidence>
<dbReference type="Pfam" id="PF05227">
    <property type="entry name" value="CHASE3"/>
    <property type="match status" value="1"/>
</dbReference>
<keyword evidence="1" id="KW-0472">Membrane</keyword>
<evidence type="ECO:0000256" key="1">
    <source>
        <dbReference type="SAM" id="Phobius"/>
    </source>
</evidence>
<dbReference type="OrthoDB" id="9766459at2"/>
<keyword evidence="1" id="KW-1133">Transmembrane helix</keyword>
<feature type="domain" description="CHASE3" evidence="2">
    <location>
        <begin position="41"/>
        <end position="174"/>
    </location>
</feature>
<keyword evidence="4" id="KW-1185">Reference proteome</keyword>
<dbReference type="EMBL" id="SNYC01000003">
    <property type="protein sequence ID" value="TDQ11924.1"/>
    <property type="molecule type" value="Genomic_DNA"/>
</dbReference>
<dbReference type="AlphaFoldDB" id="A0A4R6SZ68"/>
<gene>
    <name evidence="3" type="ORF">ATK78_1054</name>
</gene>
<evidence type="ECO:0000313" key="3">
    <source>
        <dbReference type="EMBL" id="TDQ11924.1"/>
    </source>
</evidence>
<organism evidence="3 4">
    <name type="scientific">Pedobacter metabolipauper</name>
    <dbReference type="NCBI Taxonomy" id="425513"/>
    <lineage>
        <taxon>Bacteria</taxon>
        <taxon>Pseudomonadati</taxon>
        <taxon>Bacteroidota</taxon>
        <taxon>Sphingobacteriia</taxon>
        <taxon>Sphingobacteriales</taxon>
        <taxon>Sphingobacteriaceae</taxon>
        <taxon>Pedobacter</taxon>
    </lineage>
</organism>
<dbReference type="CDD" id="cd19410">
    <property type="entry name" value="HK9-like_sensor"/>
    <property type="match status" value="1"/>
</dbReference>
<protein>
    <submittedName>
        <fullName evidence="3">CHASE3 domain sensor protein</fullName>
    </submittedName>
</protein>
<dbReference type="Proteomes" id="UP000295620">
    <property type="component" value="Unassembled WGS sequence"/>
</dbReference>
<accession>A0A4R6SZ68</accession>
<dbReference type="RefSeq" id="WP_133574958.1">
    <property type="nucleotide sequence ID" value="NZ_SNYC01000003.1"/>
</dbReference>
<reference evidence="3 4" key="1">
    <citation type="submission" date="2019-03" db="EMBL/GenBank/DDBJ databases">
        <title>Genomic Encyclopedia of Archaeal and Bacterial Type Strains, Phase II (KMG-II): from individual species to whole genera.</title>
        <authorList>
            <person name="Goeker M."/>
        </authorList>
    </citation>
    <scope>NUCLEOTIDE SEQUENCE [LARGE SCALE GENOMIC DNA]</scope>
    <source>
        <strain evidence="3 4">DSM 19035</strain>
    </source>
</reference>
<keyword evidence="1" id="KW-0812">Transmembrane</keyword>
<feature type="transmembrane region" description="Helical" evidence="1">
    <location>
        <begin position="12"/>
        <end position="32"/>
    </location>
</feature>
<feature type="transmembrane region" description="Helical" evidence="1">
    <location>
        <begin position="178"/>
        <end position="202"/>
    </location>
</feature>
<comment type="caution">
    <text evidence="3">The sequence shown here is derived from an EMBL/GenBank/DDBJ whole genome shotgun (WGS) entry which is preliminary data.</text>
</comment>
<name>A0A4R6SZ68_9SPHI</name>
<dbReference type="InterPro" id="IPR007891">
    <property type="entry name" value="CHASE3"/>
</dbReference>
<sequence>MERIQKRSKRNLLIGFGFSLLILILSSVLSYISITQLIDSQQWVDHTAEVKLGLDKLVSRMKDAETGQRGYLLSNEETFLEPYTGAKDDVMDFFNSVQMLTIDNSSQQKDLPVLENLIKEKFEIIDGTVADKKRGIPPSTSTLLRGKQIMDSVRLVINAMTSREDKLMIIRNAEMNKFAVFTPIAIGIAALISMIITIVFYYRVRKDAQITVDLQNELIRKEEKKEKQIEIIGNIAKKIADGDYSTRIDKSELE</sequence>